<keyword evidence="2" id="KW-1185">Reference proteome</keyword>
<gene>
    <name evidence="1" type="ORF">EA462_09400</name>
</gene>
<comment type="caution">
    <text evidence="1">The sequence shown here is derived from an EMBL/GenBank/DDBJ whole genome shotgun (WGS) entry which is preliminary data.</text>
</comment>
<accession>A0A3N6LM92</accession>
<organism evidence="1 2">
    <name type="scientific">Natrarchaeobius halalkaliphilus</name>
    <dbReference type="NCBI Taxonomy" id="1679091"/>
    <lineage>
        <taxon>Archaea</taxon>
        <taxon>Methanobacteriati</taxon>
        <taxon>Methanobacteriota</taxon>
        <taxon>Stenosarchaea group</taxon>
        <taxon>Halobacteria</taxon>
        <taxon>Halobacteriales</taxon>
        <taxon>Natrialbaceae</taxon>
        <taxon>Natrarchaeobius</taxon>
    </lineage>
</organism>
<dbReference type="EMBL" id="REFY01000003">
    <property type="protein sequence ID" value="RQG90193.1"/>
    <property type="molecule type" value="Genomic_DNA"/>
</dbReference>
<proteinExistence type="predicted"/>
<evidence type="ECO:0000313" key="2">
    <source>
        <dbReference type="Proteomes" id="UP000273828"/>
    </source>
</evidence>
<protein>
    <submittedName>
        <fullName evidence="1">Uncharacterized protein</fullName>
    </submittedName>
</protein>
<dbReference type="AlphaFoldDB" id="A0A3N6LM92"/>
<dbReference type="Proteomes" id="UP000273828">
    <property type="component" value="Unassembled WGS sequence"/>
</dbReference>
<evidence type="ECO:0000313" key="1">
    <source>
        <dbReference type="EMBL" id="RQG90193.1"/>
    </source>
</evidence>
<reference evidence="1 2" key="1">
    <citation type="submission" date="2018-10" db="EMBL/GenBank/DDBJ databases">
        <title>Natrarchaeobius chitinivorans gen. nov., sp. nov., and Natrarchaeobius haloalkaliphilus sp. nov., alkaliphilic, chitin-utilizing haloarchaea from hypersaline alkaline lakes.</title>
        <authorList>
            <person name="Sorokin D.Y."/>
            <person name="Elcheninov A.G."/>
            <person name="Kostrikina N.A."/>
            <person name="Bale N.J."/>
            <person name="Sinninghe Damste J.S."/>
            <person name="Khijniak T.V."/>
            <person name="Kublanov I.V."/>
            <person name="Toshchakov S.V."/>
        </authorList>
    </citation>
    <scope>NUCLEOTIDE SEQUENCE [LARGE SCALE GENOMIC DNA]</scope>
    <source>
        <strain evidence="1 2">AArcht-Sl</strain>
    </source>
</reference>
<name>A0A3N6LM92_9EURY</name>
<dbReference type="OrthoDB" id="197996at2157"/>
<sequence>MGILDLMLGTSGPGEQGVDGKSYTLSKATHDFVYPVAVRRDELEAFVRLLEDEEAVPSLEENTDELQDALDSVLEDHDIDATELAERGRKPRLEAEPVIEHWREQLSGDLGVVYARPGTYPVLLTFVKRCTRRDEDEDDPFELPETFSDAAGLLKRLEEATDRQYRAVVHTDLLANRT</sequence>
<dbReference type="RefSeq" id="WP_124178294.1">
    <property type="nucleotide sequence ID" value="NZ_REFY01000003.1"/>
</dbReference>